<comment type="similarity">
    <text evidence="5 14 16">Belongs to the RNase HII family.</text>
</comment>
<comment type="cofactor">
    <cofactor evidence="2">
        <name>Mg(2+)</name>
        <dbReference type="ChEBI" id="CHEBI:18420"/>
    </cofactor>
</comment>
<evidence type="ECO:0000256" key="16">
    <source>
        <dbReference type="RuleBase" id="RU003515"/>
    </source>
</evidence>
<dbReference type="NCBIfam" id="NF000596">
    <property type="entry name" value="PRK00015.1-4"/>
    <property type="match status" value="1"/>
</dbReference>
<evidence type="ECO:0000256" key="14">
    <source>
        <dbReference type="HAMAP-Rule" id="MF_00052"/>
    </source>
</evidence>
<feature type="binding site" evidence="14 15">
    <location>
        <position position="10"/>
    </location>
    <ligand>
        <name>a divalent metal cation</name>
        <dbReference type="ChEBI" id="CHEBI:60240"/>
    </ligand>
</feature>
<dbReference type="InterPro" id="IPR012337">
    <property type="entry name" value="RNaseH-like_sf"/>
</dbReference>
<evidence type="ECO:0000256" key="1">
    <source>
        <dbReference type="ARBA" id="ARBA00000077"/>
    </source>
</evidence>
<dbReference type="GO" id="GO:0030145">
    <property type="term" value="F:manganese ion binding"/>
    <property type="evidence" value="ECO:0007669"/>
    <property type="project" value="UniProtKB-UniRule"/>
</dbReference>
<dbReference type="Gene3D" id="3.30.420.10">
    <property type="entry name" value="Ribonuclease H-like superfamily/Ribonuclease H"/>
    <property type="match status" value="1"/>
</dbReference>
<evidence type="ECO:0000256" key="5">
    <source>
        <dbReference type="ARBA" id="ARBA00007383"/>
    </source>
</evidence>
<comment type="function">
    <text evidence="3 14 16">Endonuclease that specifically degrades the RNA of RNA-DNA hybrids.</text>
</comment>
<dbReference type="GO" id="GO:0043137">
    <property type="term" value="P:DNA replication, removal of RNA primer"/>
    <property type="evidence" value="ECO:0007669"/>
    <property type="project" value="TreeGrafter"/>
</dbReference>
<keyword evidence="19" id="KW-1185">Reference proteome</keyword>
<feature type="binding site" evidence="14 15">
    <location>
        <position position="11"/>
    </location>
    <ligand>
        <name>a divalent metal cation</name>
        <dbReference type="ChEBI" id="CHEBI:60240"/>
    </ligand>
</feature>
<comment type="subcellular location">
    <subcellularLocation>
        <location evidence="4 14">Cytoplasm</location>
    </subcellularLocation>
</comment>
<dbReference type="GO" id="GO:0006298">
    <property type="term" value="P:mismatch repair"/>
    <property type="evidence" value="ECO:0007669"/>
    <property type="project" value="TreeGrafter"/>
</dbReference>
<dbReference type="PANTHER" id="PTHR10954:SF18">
    <property type="entry name" value="RIBONUCLEASE HII"/>
    <property type="match status" value="1"/>
</dbReference>
<gene>
    <name evidence="14" type="primary">rnhB</name>
    <name evidence="18" type="ORF">SAMN02745887_03547</name>
</gene>
<dbReference type="CDD" id="cd07182">
    <property type="entry name" value="RNase_HII_bacteria_HII_like"/>
    <property type="match status" value="1"/>
</dbReference>
<name>A0A1K2HRK3_9NEIS</name>
<protein>
    <recommendedName>
        <fullName evidence="7 14">Ribonuclease HII</fullName>
        <shortName evidence="14">RNase HII</shortName>
        <ecNumber evidence="6 14">3.1.26.4</ecNumber>
    </recommendedName>
</protein>
<comment type="cofactor">
    <cofactor evidence="14 15">
        <name>Mn(2+)</name>
        <dbReference type="ChEBI" id="CHEBI:29035"/>
    </cofactor>
    <cofactor evidence="14 15">
        <name>Mg(2+)</name>
        <dbReference type="ChEBI" id="CHEBI:18420"/>
    </cofactor>
    <text evidence="14 15">Manganese or magnesium. Binds 1 divalent metal ion per monomer in the absence of substrate. May bind a second metal ion after substrate binding.</text>
</comment>
<proteinExistence type="inferred from homology"/>
<dbReference type="RefSeq" id="WP_139256216.1">
    <property type="nucleotide sequence ID" value="NZ_FPKR01000016.1"/>
</dbReference>
<evidence type="ECO:0000256" key="2">
    <source>
        <dbReference type="ARBA" id="ARBA00001946"/>
    </source>
</evidence>
<dbReference type="EMBL" id="FPKR01000016">
    <property type="protein sequence ID" value="SFZ79366.1"/>
    <property type="molecule type" value="Genomic_DNA"/>
</dbReference>
<dbReference type="Pfam" id="PF01351">
    <property type="entry name" value="RNase_HII"/>
    <property type="match status" value="1"/>
</dbReference>
<dbReference type="FunFam" id="3.30.420.10:FF:000006">
    <property type="entry name" value="Ribonuclease HII"/>
    <property type="match status" value="1"/>
</dbReference>
<evidence type="ECO:0000256" key="6">
    <source>
        <dbReference type="ARBA" id="ARBA00012180"/>
    </source>
</evidence>
<keyword evidence="11 14" id="KW-0255">Endonuclease</keyword>
<dbReference type="NCBIfam" id="NF000595">
    <property type="entry name" value="PRK00015.1-3"/>
    <property type="match status" value="1"/>
</dbReference>
<dbReference type="GO" id="GO:0004523">
    <property type="term" value="F:RNA-DNA hybrid ribonuclease activity"/>
    <property type="evidence" value="ECO:0007669"/>
    <property type="project" value="UniProtKB-UniRule"/>
</dbReference>
<evidence type="ECO:0000256" key="7">
    <source>
        <dbReference type="ARBA" id="ARBA00019179"/>
    </source>
</evidence>
<evidence type="ECO:0000256" key="9">
    <source>
        <dbReference type="ARBA" id="ARBA00022722"/>
    </source>
</evidence>
<dbReference type="AlphaFoldDB" id="A0A1K2HRK3"/>
<evidence type="ECO:0000256" key="10">
    <source>
        <dbReference type="ARBA" id="ARBA00022723"/>
    </source>
</evidence>
<evidence type="ECO:0000256" key="13">
    <source>
        <dbReference type="ARBA" id="ARBA00023211"/>
    </source>
</evidence>
<dbReference type="SUPFAM" id="SSF53098">
    <property type="entry name" value="Ribonuclease H-like"/>
    <property type="match status" value="1"/>
</dbReference>
<keyword evidence="9 14" id="KW-0540">Nuclease</keyword>
<dbReference type="GO" id="GO:0005737">
    <property type="term" value="C:cytoplasm"/>
    <property type="evidence" value="ECO:0007669"/>
    <property type="project" value="UniProtKB-SubCell"/>
</dbReference>
<evidence type="ECO:0000259" key="17">
    <source>
        <dbReference type="PROSITE" id="PS51975"/>
    </source>
</evidence>
<dbReference type="InterPro" id="IPR001352">
    <property type="entry name" value="RNase_HII/HIII"/>
</dbReference>
<evidence type="ECO:0000256" key="4">
    <source>
        <dbReference type="ARBA" id="ARBA00004496"/>
    </source>
</evidence>
<dbReference type="PANTHER" id="PTHR10954">
    <property type="entry name" value="RIBONUCLEASE H2 SUBUNIT A"/>
    <property type="match status" value="1"/>
</dbReference>
<keyword evidence="8 14" id="KW-0963">Cytoplasm</keyword>
<dbReference type="OrthoDB" id="9803420at2"/>
<feature type="binding site" evidence="14 15">
    <location>
        <position position="102"/>
    </location>
    <ligand>
        <name>a divalent metal cation</name>
        <dbReference type="ChEBI" id="CHEBI:60240"/>
    </ligand>
</feature>
<evidence type="ECO:0000313" key="18">
    <source>
        <dbReference type="EMBL" id="SFZ79366.1"/>
    </source>
</evidence>
<dbReference type="HAMAP" id="MF_00052_B">
    <property type="entry name" value="RNase_HII_B"/>
    <property type="match status" value="1"/>
</dbReference>
<reference evidence="18 19" key="1">
    <citation type="submission" date="2016-11" db="EMBL/GenBank/DDBJ databases">
        <authorList>
            <person name="Jaros S."/>
            <person name="Januszkiewicz K."/>
            <person name="Wedrychowicz H."/>
        </authorList>
    </citation>
    <scope>NUCLEOTIDE SEQUENCE [LARGE SCALE GENOMIC DNA]</scope>
    <source>
        <strain evidence="18 19">DSM 18899</strain>
    </source>
</reference>
<keyword evidence="12 14" id="KW-0378">Hydrolase</keyword>
<feature type="domain" description="RNase H type-2" evidence="17">
    <location>
        <begin position="4"/>
        <end position="194"/>
    </location>
</feature>
<dbReference type="InterPro" id="IPR036397">
    <property type="entry name" value="RNaseH_sf"/>
</dbReference>
<dbReference type="STRING" id="1121279.SAMN02745887_03547"/>
<dbReference type="Proteomes" id="UP000186513">
    <property type="component" value="Unassembled WGS sequence"/>
</dbReference>
<accession>A0A1K2HRK3</accession>
<dbReference type="GO" id="GO:0032299">
    <property type="term" value="C:ribonuclease H2 complex"/>
    <property type="evidence" value="ECO:0007669"/>
    <property type="project" value="TreeGrafter"/>
</dbReference>
<dbReference type="GO" id="GO:0003723">
    <property type="term" value="F:RNA binding"/>
    <property type="evidence" value="ECO:0007669"/>
    <property type="project" value="UniProtKB-UniRule"/>
</dbReference>
<evidence type="ECO:0000256" key="8">
    <source>
        <dbReference type="ARBA" id="ARBA00022490"/>
    </source>
</evidence>
<dbReference type="InterPro" id="IPR024567">
    <property type="entry name" value="RNase_HII/HIII_dom"/>
</dbReference>
<sequence>MSTVLVCGVDEAGRGPLAGSVFAAAVILGDDHGIVGLADSKVLTAPRRAALFDEIQSKSLAWSIASANVAEIDQLNILQATMLAMLRAVQGLPTPASAALIDGNRVPKGLPCPARAIVKGDALEPAISAASILAKVARDNELLALDREFPVYGFAEHKGYPTPAHLAALQAHGPCVVHRRSFAPVRAAAGAGQRSLW</sequence>
<keyword evidence="10 14" id="KW-0479">Metal-binding</keyword>
<keyword evidence="13 14" id="KW-0464">Manganese</keyword>
<evidence type="ECO:0000256" key="3">
    <source>
        <dbReference type="ARBA" id="ARBA00004065"/>
    </source>
</evidence>
<dbReference type="PROSITE" id="PS51975">
    <property type="entry name" value="RNASE_H_2"/>
    <property type="match status" value="1"/>
</dbReference>
<evidence type="ECO:0000313" key="19">
    <source>
        <dbReference type="Proteomes" id="UP000186513"/>
    </source>
</evidence>
<comment type="catalytic activity">
    <reaction evidence="1 14 15 16">
        <text>Endonucleolytic cleavage to 5'-phosphomonoester.</text>
        <dbReference type="EC" id="3.1.26.4"/>
    </reaction>
</comment>
<evidence type="ECO:0000256" key="15">
    <source>
        <dbReference type="PROSITE-ProRule" id="PRU01319"/>
    </source>
</evidence>
<dbReference type="InterPro" id="IPR022898">
    <property type="entry name" value="RNase_HII"/>
</dbReference>
<organism evidence="18 19">
    <name type="scientific">Chitinimonas taiwanensis DSM 18899</name>
    <dbReference type="NCBI Taxonomy" id="1121279"/>
    <lineage>
        <taxon>Bacteria</taxon>
        <taxon>Pseudomonadati</taxon>
        <taxon>Pseudomonadota</taxon>
        <taxon>Betaproteobacteria</taxon>
        <taxon>Neisseriales</taxon>
        <taxon>Chitinibacteraceae</taxon>
        <taxon>Chitinimonas</taxon>
    </lineage>
</organism>
<evidence type="ECO:0000256" key="12">
    <source>
        <dbReference type="ARBA" id="ARBA00022801"/>
    </source>
</evidence>
<evidence type="ECO:0000256" key="11">
    <source>
        <dbReference type="ARBA" id="ARBA00022759"/>
    </source>
</evidence>
<dbReference type="EC" id="3.1.26.4" evidence="6 14"/>